<feature type="region of interest" description="Disordered" evidence="1">
    <location>
        <begin position="1"/>
        <end position="37"/>
    </location>
</feature>
<keyword evidence="3" id="KW-1185">Reference proteome</keyword>
<gene>
    <name evidence="2" type="ORF">E3E12_04605</name>
</gene>
<dbReference type="EMBL" id="CP038231">
    <property type="protein sequence ID" value="QDH13592.1"/>
    <property type="molecule type" value="Genomic_DNA"/>
</dbReference>
<evidence type="ECO:0000256" key="1">
    <source>
        <dbReference type="SAM" id="MobiDB-lite"/>
    </source>
</evidence>
<feature type="compositionally biased region" description="Polar residues" evidence="1">
    <location>
        <begin position="13"/>
        <end position="37"/>
    </location>
</feature>
<dbReference type="RefSeq" id="WP_141443300.1">
    <property type="nucleotide sequence ID" value="NZ_CP038231.1"/>
</dbReference>
<reference evidence="2 3" key="1">
    <citation type="submission" date="2019-03" db="EMBL/GenBank/DDBJ databases">
        <title>The complete genome sequence of Swingsia_sp. F3b2 LMG30590(T).</title>
        <authorList>
            <person name="Chua K.-O."/>
            <person name="Chan K.-G."/>
            <person name="See-Too W.-S."/>
        </authorList>
    </citation>
    <scope>NUCLEOTIDE SEQUENCE [LARGE SCALE GENOMIC DNA]</scope>
    <source>
        <strain evidence="2 3">F3b2</strain>
    </source>
</reference>
<sequence length="328" mass="35181">MTHTPSPPMPDSGKTSSSALYQTPAWSQAPNGQPATTLEQDRRFQRLVKKLLLQLCPSVERTRSFLARLEAKMEDRASPLNEQDKQAALLMRLVRHSSHRLTATAAVTAALGAVPALGTWWVATGGSVSDFILGLRTELTLALGMAILKAPGKTDEQLRDAAVSAVLAHLHEGNGLLGVGMRAFSQFFDQHDERQALTAPDDGALSTSLPALQPSHGDVAETLPGIEHHPLHKMADFAGTGLQLWRQFRQVGQKLSKLRGIAKAAPELKKALPHTFKGRMKRALPLGLGVACTVVSAHGEARRTAQALHSHVEAALKAQPDLAAPPTP</sequence>
<protein>
    <recommendedName>
        <fullName evidence="4">EcsC family protein</fullName>
    </recommendedName>
</protein>
<evidence type="ECO:0000313" key="3">
    <source>
        <dbReference type="Proteomes" id="UP000318709"/>
    </source>
</evidence>
<feature type="compositionally biased region" description="Pro residues" evidence="1">
    <location>
        <begin position="1"/>
        <end position="10"/>
    </location>
</feature>
<dbReference type="Proteomes" id="UP000318709">
    <property type="component" value="Chromosome"/>
</dbReference>
<accession>A0A4Y6U8A3</accession>
<dbReference type="KEGG" id="swf:E3E12_04605"/>
<proteinExistence type="predicted"/>
<name>A0A4Y6U8A3_9PROT</name>
<evidence type="ECO:0000313" key="2">
    <source>
        <dbReference type="EMBL" id="QDH13592.1"/>
    </source>
</evidence>
<organism evidence="2 3">
    <name type="scientific">Formicincola oecophyllae</name>
    <dbReference type="NCBI Taxonomy" id="2558361"/>
    <lineage>
        <taxon>Bacteria</taxon>
        <taxon>Pseudomonadati</taxon>
        <taxon>Pseudomonadota</taxon>
        <taxon>Alphaproteobacteria</taxon>
        <taxon>Acetobacterales</taxon>
        <taxon>Acetobacteraceae</taxon>
        <taxon>Formicincola</taxon>
    </lineage>
</organism>
<evidence type="ECO:0008006" key="4">
    <source>
        <dbReference type="Google" id="ProtNLM"/>
    </source>
</evidence>
<dbReference type="AlphaFoldDB" id="A0A4Y6U8A3"/>